<dbReference type="EMBL" id="CAJNOC010003501">
    <property type="protein sequence ID" value="CAF0985378.1"/>
    <property type="molecule type" value="Genomic_DNA"/>
</dbReference>
<feature type="region of interest" description="Disordered" evidence="1">
    <location>
        <begin position="1"/>
        <end position="36"/>
    </location>
</feature>
<evidence type="ECO:0000256" key="1">
    <source>
        <dbReference type="SAM" id="MobiDB-lite"/>
    </source>
</evidence>
<comment type="caution">
    <text evidence="2">The sequence shown here is derived from an EMBL/GenBank/DDBJ whole genome shotgun (WGS) entry which is preliminary data.</text>
</comment>
<reference evidence="2" key="1">
    <citation type="submission" date="2021-02" db="EMBL/GenBank/DDBJ databases">
        <authorList>
            <person name="Nowell W R."/>
        </authorList>
    </citation>
    <scope>NUCLEOTIDE SEQUENCE</scope>
    <source>
        <strain evidence="2">Ploen Becks lab</strain>
    </source>
</reference>
<evidence type="ECO:0000313" key="2">
    <source>
        <dbReference type="EMBL" id="CAF0985378.1"/>
    </source>
</evidence>
<accession>A0A814FQP4</accession>
<name>A0A814FQP4_9BILA</name>
<evidence type="ECO:0000313" key="3">
    <source>
        <dbReference type="Proteomes" id="UP000663879"/>
    </source>
</evidence>
<proteinExistence type="predicted"/>
<feature type="compositionally biased region" description="Polar residues" evidence="1">
    <location>
        <begin position="18"/>
        <end position="33"/>
    </location>
</feature>
<keyword evidence="3" id="KW-1185">Reference proteome</keyword>
<organism evidence="2 3">
    <name type="scientific">Brachionus calyciflorus</name>
    <dbReference type="NCBI Taxonomy" id="104777"/>
    <lineage>
        <taxon>Eukaryota</taxon>
        <taxon>Metazoa</taxon>
        <taxon>Spiralia</taxon>
        <taxon>Gnathifera</taxon>
        <taxon>Rotifera</taxon>
        <taxon>Eurotatoria</taxon>
        <taxon>Monogononta</taxon>
        <taxon>Pseudotrocha</taxon>
        <taxon>Ploima</taxon>
        <taxon>Brachionidae</taxon>
        <taxon>Brachionus</taxon>
    </lineage>
</organism>
<dbReference type="OrthoDB" id="10602417at2759"/>
<gene>
    <name evidence="2" type="ORF">OXX778_LOCUS15640</name>
</gene>
<dbReference type="PANTHER" id="PTHR37445:SF3">
    <property type="entry name" value="ZINC FINGER PHD-TYPE DOMAIN-CONTAINING PROTEIN"/>
    <property type="match status" value="1"/>
</dbReference>
<sequence>MLNQKVQQVEKADRPKMSWSNLFKKQDVTNGNPEPQEKTLQKIEAAEAMTAFTNEISNREKRKKNIVIVEVEESRETDEKITKKDEDDKINEILEKMIIDKNKVKSVTRINNKSNNGKPGPILMKIDSEESKFNVLKQTKELRDDEKYKNIFVNADLTPAERLEQKILRD</sequence>
<protein>
    <submittedName>
        <fullName evidence="2">Uncharacterized protein</fullName>
    </submittedName>
</protein>
<dbReference type="Proteomes" id="UP000663879">
    <property type="component" value="Unassembled WGS sequence"/>
</dbReference>
<dbReference type="AlphaFoldDB" id="A0A814FQP4"/>
<dbReference type="PANTHER" id="PTHR37445">
    <property type="entry name" value="PROTEIN CBG24663"/>
    <property type="match status" value="1"/>
</dbReference>